<name>A0A8H7BZC1_9FUNG</name>
<feature type="region of interest" description="Disordered" evidence="1">
    <location>
        <begin position="1"/>
        <end position="24"/>
    </location>
</feature>
<dbReference type="EMBL" id="JABAYA010000005">
    <property type="protein sequence ID" value="KAF7732013.1"/>
    <property type="molecule type" value="Genomic_DNA"/>
</dbReference>
<keyword evidence="3" id="KW-1185">Reference proteome</keyword>
<sequence length="649" mass="72413">MDSGPQEQLLDDTKRNKNSSSSVTKPLKVATHPIVMKSTAGKTEGARKEETETHSIRNVVAVFVARFDVHRGNIIEWQYPQADFDLDGVEYQAMCSGLHRVQSDLIYFSKSHYFGLSFFRNVPVDGNRGACMKAVGVLVVPTPETGRCGEVWRHSGYLKEESSRQMDLSTEDYSSLINYYQQHRIQEEAHFEYFHHKRDEPVSATSPLLSPSATTNGILAALEGESEELNSINYHLSSHADISLTTETRGSGFLGKESSHLAHEFPDFVRQFGPNIFVLWKAMLLKKRVMFLSAPPMERLCSFGTADAIFESKNDLYDVLVTLPAPTFSNVHSATDTTDLHNNMNTDKHFPLSSLHICPQVRSDCRSICPKYNTADFARFRILWRIFSAAQQAGVLPSEENNPLDTTLSDILSGEQKDIKGTIGAMMMGGWFWWYGQEADRTNASGKSVLNGSTSQACTTTSWQRIFAGATSTRRSRPRRKQKRRNMAPEEMPMDPEEQQALLLGSHDTSDLIAEEQDAIEINNNDLFNVVAARSSNTSLSSAQPAKQQVSSGAIEKLQVALIGFFHLLSFHMLSTLETILSLNEQENSSEIVLYPQDMARLGLDAQGDSEFVSELAMLYYSKQARVASCFGTSICNCCPTKDKGRITI</sequence>
<evidence type="ECO:0000256" key="1">
    <source>
        <dbReference type="SAM" id="MobiDB-lite"/>
    </source>
</evidence>
<dbReference type="InterPro" id="IPR053056">
    <property type="entry name" value="Lipid_Metab_Assoc_Protein"/>
</dbReference>
<accession>A0A8H7BZC1</accession>
<proteinExistence type="predicted"/>
<evidence type="ECO:0000313" key="3">
    <source>
        <dbReference type="Proteomes" id="UP000605846"/>
    </source>
</evidence>
<gene>
    <name evidence="2" type="ORF">EC973_007118</name>
</gene>
<evidence type="ECO:0000313" key="2">
    <source>
        <dbReference type="EMBL" id="KAF7732013.1"/>
    </source>
</evidence>
<dbReference type="Proteomes" id="UP000605846">
    <property type="component" value="Unassembled WGS sequence"/>
</dbReference>
<feature type="region of interest" description="Disordered" evidence="1">
    <location>
        <begin position="469"/>
        <end position="495"/>
    </location>
</feature>
<feature type="compositionally biased region" description="Basic residues" evidence="1">
    <location>
        <begin position="474"/>
        <end position="486"/>
    </location>
</feature>
<protein>
    <submittedName>
        <fullName evidence="2">Uncharacterized protein</fullName>
    </submittedName>
</protein>
<dbReference type="OrthoDB" id="2152680at2759"/>
<organism evidence="2 3">
    <name type="scientific">Apophysomyces ossiformis</name>
    <dbReference type="NCBI Taxonomy" id="679940"/>
    <lineage>
        <taxon>Eukaryota</taxon>
        <taxon>Fungi</taxon>
        <taxon>Fungi incertae sedis</taxon>
        <taxon>Mucoromycota</taxon>
        <taxon>Mucoromycotina</taxon>
        <taxon>Mucoromycetes</taxon>
        <taxon>Mucorales</taxon>
        <taxon>Mucorineae</taxon>
        <taxon>Mucoraceae</taxon>
        <taxon>Apophysomyces</taxon>
    </lineage>
</organism>
<dbReference type="Pfam" id="PF09804">
    <property type="entry name" value="DENND11"/>
    <property type="match status" value="1"/>
</dbReference>
<dbReference type="PANTHER" id="PTHR28153:SF1">
    <property type="entry name" value="DUF4484 DOMAIN-CONTAINING PROTEIN"/>
    <property type="match status" value="1"/>
</dbReference>
<dbReference type="PANTHER" id="PTHR28153">
    <property type="entry name" value="PROTEIN, PUTATIVE-RELATED"/>
    <property type="match status" value="1"/>
</dbReference>
<reference evidence="2" key="1">
    <citation type="submission" date="2020-01" db="EMBL/GenBank/DDBJ databases">
        <title>Genome Sequencing of Three Apophysomyces-Like Fungal Strains Confirms a Novel Fungal Genus in the Mucoromycota with divergent Burkholderia-like Endosymbiotic Bacteria.</title>
        <authorList>
            <person name="Stajich J.E."/>
            <person name="Macias A.M."/>
            <person name="Carter-House D."/>
            <person name="Lovett B."/>
            <person name="Kasson L.R."/>
            <person name="Berry K."/>
            <person name="Grigoriev I."/>
            <person name="Chang Y."/>
            <person name="Spatafora J."/>
            <person name="Kasson M.T."/>
        </authorList>
    </citation>
    <scope>NUCLEOTIDE SEQUENCE</scope>
    <source>
        <strain evidence="2">NRRL A-21654</strain>
    </source>
</reference>
<dbReference type="InterPro" id="IPR018626">
    <property type="entry name" value="LCHN/Anr2"/>
</dbReference>
<dbReference type="GO" id="GO:0005811">
    <property type="term" value="C:lipid droplet"/>
    <property type="evidence" value="ECO:0007669"/>
    <property type="project" value="TreeGrafter"/>
</dbReference>
<comment type="caution">
    <text evidence="2">The sequence shown here is derived from an EMBL/GenBank/DDBJ whole genome shotgun (WGS) entry which is preliminary data.</text>
</comment>
<dbReference type="AlphaFoldDB" id="A0A8H7BZC1"/>